<dbReference type="Proteomes" id="UP001174909">
    <property type="component" value="Unassembled WGS sequence"/>
</dbReference>
<keyword evidence="1" id="KW-0067">ATP-binding</keyword>
<keyword evidence="1" id="KW-0496">Mitochondrion</keyword>
<keyword evidence="1" id="KW-0436">Ligase</keyword>
<dbReference type="HAMAP" id="MF_00122">
    <property type="entry name" value="GatC"/>
    <property type="match status" value="1"/>
</dbReference>
<keyword evidence="1" id="KW-0648">Protein biosynthesis</keyword>
<dbReference type="PANTHER" id="PTHR15004:SF0">
    <property type="entry name" value="GLUTAMYL-TRNA(GLN) AMIDOTRANSFERASE SUBUNIT C, MITOCHONDRIAL"/>
    <property type="match status" value="1"/>
</dbReference>
<dbReference type="PANTHER" id="PTHR15004">
    <property type="entry name" value="GLUTAMYL-TRNA(GLN) AMIDOTRANSFERASE SUBUNIT C, MITOCHONDRIAL"/>
    <property type="match status" value="1"/>
</dbReference>
<dbReference type="Gene3D" id="1.10.20.60">
    <property type="entry name" value="Glu-tRNAGln amidotransferase C subunit, N-terminal domain"/>
    <property type="match status" value="1"/>
</dbReference>
<dbReference type="GO" id="GO:0050567">
    <property type="term" value="F:glutaminyl-tRNA synthase (glutamine-hydrolyzing) activity"/>
    <property type="evidence" value="ECO:0007669"/>
    <property type="project" value="UniProtKB-UniRule"/>
</dbReference>
<gene>
    <name evidence="2" type="ORF">GBAR_LOCUS6107</name>
</gene>
<dbReference type="NCBIfam" id="TIGR00135">
    <property type="entry name" value="gatC"/>
    <property type="match status" value="1"/>
</dbReference>
<dbReference type="GO" id="GO:0006450">
    <property type="term" value="P:regulation of translational fidelity"/>
    <property type="evidence" value="ECO:0007669"/>
    <property type="project" value="InterPro"/>
</dbReference>
<evidence type="ECO:0000256" key="1">
    <source>
        <dbReference type="HAMAP-Rule" id="MF_03149"/>
    </source>
</evidence>
<dbReference type="SUPFAM" id="SSF141000">
    <property type="entry name" value="Glu-tRNAGln amidotransferase C subunit"/>
    <property type="match status" value="1"/>
</dbReference>
<dbReference type="InterPro" id="IPR036113">
    <property type="entry name" value="Asp/Glu-ADT_sf_sub_c"/>
</dbReference>
<name>A0AA35RE29_GEOBA</name>
<dbReference type="EC" id="6.3.5.-" evidence="1"/>
<dbReference type="InterPro" id="IPR003837">
    <property type="entry name" value="GatC"/>
</dbReference>
<proteinExistence type="inferred from homology"/>
<keyword evidence="1" id="KW-0547">Nucleotide-binding</keyword>
<dbReference type="GO" id="GO:0005524">
    <property type="term" value="F:ATP binding"/>
    <property type="evidence" value="ECO:0007669"/>
    <property type="project" value="UniProtKB-KW"/>
</dbReference>
<comment type="subunit">
    <text evidence="1">Subunit of the heterotrimeric GatCAB amidotransferase (AdT) complex, composed of A, B and C subunits.</text>
</comment>
<protein>
    <recommendedName>
        <fullName evidence="1">Glutamyl-tRNA(Gln) amidotransferase subunit C, mitochondrial</fullName>
        <shortName evidence="1">Glu-AdT subunit C</shortName>
        <ecNumber evidence="1">6.3.5.-</ecNumber>
    </recommendedName>
</protein>
<dbReference type="GO" id="GO:0005739">
    <property type="term" value="C:mitochondrion"/>
    <property type="evidence" value="ECO:0007669"/>
    <property type="project" value="UniProtKB-SubCell"/>
</dbReference>
<organism evidence="2 3">
    <name type="scientific">Geodia barretti</name>
    <name type="common">Barrett's horny sponge</name>
    <dbReference type="NCBI Taxonomy" id="519541"/>
    <lineage>
        <taxon>Eukaryota</taxon>
        <taxon>Metazoa</taxon>
        <taxon>Porifera</taxon>
        <taxon>Demospongiae</taxon>
        <taxon>Heteroscleromorpha</taxon>
        <taxon>Tetractinellida</taxon>
        <taxon>Astrophorina</taxon>
        <taxon>Geodiidae</taxon>
        <taxon>Geodia</taxon>
    </lineage>
</organism>
<comment type="caution">
    <text evidence="2">The sequence shown here is derived from an EMBL/GenBank/DDBJ whole genome shotgun (WGS) entry which is preliminary data.</text>
</comment>
<keyword evidence="3" id="KW-1185">Reference proteome</keyword>
<sequence length="120" mass="13271">MTWPPGRLASHYGVSKSPFTVGAQLEALSAADVRQIASLARLELSDAEVDDMRSQLSDILDRFRSLAEVPTDGVEQTGHWANIHSVTRPDQQGRSFMRDETVANAPDHDGEFLRVKPVLE</sequence>
<evidence type="ECO:0000313" key="3">
    <source>
        <dbReference type="Proteomes" id="UP001174909"/>
    </source>
</evidence>
<comment type="subcellular location">
    <subcellularLocation>
        <location evidence="1">Mitochondrion</location>
    </subcellularLocation>
</comment>
<evidence type="ECO:0000313" key="2">
    <source>
        <dbReference type="EMBL" id="CAI8009018.1"/>
    </source>
</evidence>
<comment type="similarity">
    <text evidence="1">Belongs to the GatC family.</text>
</comment>
<dbReference type="GO" id="GO:0032543">
    <property type="term" value="P:mitochondrial translation"/>
    <property type="evidence" value="ECO:0007669"/>
    <property type="project" value="UniProtKB-UniRule"/>
</dbReference>
<dbReference type="Pfam" id="PF02686">
    <property type="entry name" value="GatC"/>
    <property type="match status" value="1"/>
</dbReference>
<dbReference type="GO" id="GO:0030956">
    <property type="term" value="C:glutamyl-tRNA(Gln) amidotransferase complex"/>
    <property type="evidence" value="ECO:0007669"/>
    <property type="project" value="UniProtKB-UniRule"/>
</dbReference>
<dbReference type="EMBL" id="CASHTH010000918">
    <property type="protein sequence ID" value="CAI8009018.1"/>
    <property type="molecule type" value="Genomic_DNA"/>
</dbReference>
<dbReference type="AlphaFoldDB" id="A0AA35RE29"/>
<dbReference type="GO" id="GO:0070681">
    <property type="term" value="P:glutaminyl-tRNAGln biosynthesis via transamidation"/>
    <property type="evidence" value="ECO:0007669"/>
    <property type="project" value="UniProtKB-UniRule"/>
</dbReference>
<comment type="catalytic activity">
    <reaction evidence="1">
        <text>L-glutamyl-tRNA(Gln) + L-glutamine + ATP + H2O = L-glutaminyl-tRNA(Gln) + L-glutamate + ADP + phosphate + H(+)</text>
        <dbReference type="Rhea" id="RHEA:17521"/>
        <dbReference type="Rhea" id="RHEA-COMP:9681"/>
        <dbReference type="Rhea" id="RHEA-COMP:9684"/>
        <dbReference type="ChEBI" id="CHEBI:15377"/>
        <dbReference type="ChEBI" id="CHEBI:15378"/>
        <dbReference type="ChEBI" id="CHEBI:29985"/>
        <dbReference type="ChEBI" id="CHEBI:30616"/>
        <dbReference type="ChEBI" id="CHEBI:43474"/>
        <dbReference type="ChEBI" id="CHEBI:58359"/>
        <dbReference type="ChEBI" id="CHEBI:78520"/>
        <dbReference type="ChEBI" id="CHEBI:78521"/>
        <dbReference type="ChEBI" id="CHEBI:456216"/>
    </reaction>
</comment>
<reference evidence="2" key="1">
    <citation type="submission" date="2023-03" db="EMBL/GenBank/DDBJ databases">
        <authorList>
            <person name="Steffen K."/>
            <person name="Cardenas P."/>
        </authorList>
    </citation>
    <scope>NUCLEOTIDE SEQUENCE</scope>
</reference>
<comment type="function">
    <text evidence="1">Allows the formation of correctly charged Gln-tRNA(Gln) through the transamidation of misacylated Glu-tRNA(Gln) in the mitochondria. The reaction takes place in the presence of glutamine and ATP through an activated gamma-phospho-Glu-tRNA(Gln).</text>
</comment>
<accession>A0AA35RE29</accession>